<dbReference type="EMBL" id="CAJVPS010009145">
    <property type="protein sequence ID" value="CAG8647773.1"/>
    <property type="molecule type" value="Genomic_DNA"/>
</dbReference>
<evidence type="ECO:0000313" key="2">
    <source>
        <dbReference type="Proteomes" id="UP000789508"/>
    </source>
</evidence>
<keyword evidence="2" id="KW-1185">Reference proteome</keyword>
<comment type="caution">
    <text evidence="1">The sequence shown here is derived from an EMBL/GenBank/DDBJ whole genome shotgun (WGS) entry which is preliminary data.</text>
</comment>
<organism evidence="1 2">
    <name type="scientific">Ambispora leptoticha</name>
    <dbReference type="NCBI Taxonomy" id="144679"/>
    <lineage>
        <taxon>Eukaryota</taxon>
        <taxon>Fungi</taxon>
        <taxon>Fungi incertae sedis</taxon>
        <taxon>Mucoromycota</taxon>
        <taxon>Glomeromycotina</taxon>
        <taxon>Glomeromycetes</taxon>
        <taxon>Archaeosporales</taxon>
        <taxon>Ambisporaceae</taxon>
        <taxon>Ambispora</taxon>
    </lineage>
</organism>
<sequence>TSHDPMNRPAIKDIFDQLFDLSKRNLPSTFQPTTLPRPKELTIKDAINIHQSRSDDRNKAYQIFCKYANLGDLVAKYWDGSIKAPSKSY</sequence>
<feature type="non-terminal residue" evidence="1">
    <location>
        <position position="89"/>
    </location>
</feature>
<evidence type="ECO:0000313" key="1">
    <source>
        <dbReference type="EMBL" id="CAG8647773.1"/>
    </source>
</evidence>
<proteinExistence type="predicted"/>
<protein>
    <submittedName>
        <fullName evidence="1">13221_t:CDS:1</fullName>
    </submittedName>
</protein>
<accession>A0A9N9DNU0</accession>
<dbReference type="AlphaFoldDB" id="A0A9N9DNU0"/>
<dbReference type="Proteomes" id="UP000789508">
    <property type="component" value="Unassembled WGS sequence"/>
</dbReference>
<reference evidence="1" key="1">
    <citation type="submission" date="2021-06" db="EMBL/GenBank/DDBJ databases">
        <authorList>
            <person name="Kallberg Y."/>
            <person name="Tangrot J."/>
            <person name="Rosling A."/>
        </authorList>
    </citation>
    <scope>NUCLEOTIDE SEQUENCE</scope>
    <source>
        <strain evidence="1">FL130A</strain>
    </source>
</reference>
<gene>
    <name evidence="1" type="ORF">ALEPTO_LOCUS9913</name>
</gene>
<name>A0A9N9DNU0_9GLOM</name>